<protein>
    <submittedName>
        <fullName evidence="3">Uncharacterized protein</fullName>
    </submittedName>
</protein>
<evidence type="ECO:0000256" key="2">
    <source>
        <dbReference type="SAM" id="MobiDB-lite"/>
    </source>
</evidence>
<gene>
    <name evidence="3" type="ORF">QE152_g1170</name>
</gene>
<keyword evidence="1" id="KW-0175">Coiled coil</keyword>
<evidence type="ECO:0000256" key="1">
    <source>
        <dbReference type="SAM" id="Coils"/>
    </source>
</evidence>
<dbReference type="AlphaFoldDB" id="A0AAW1N9P8"/>
<reference evidence="3 4" key="1">
    <citation type="journal article" date="2024" name="BMC Genomics">
        <title>De novo assembly and annotation of Popillia japonica's genome with initial clues to its potential as an invasive pest.</title>
        <authorList>
            <person name="Cucini C."/>
            <person name="Boschi S."/>
            <person name="Funari R."/>
            <person name="Cardaioli E."/>
            <person name="Iannotti N."/>
            <person name="Marturano G."/>
            <person name="Paoli F."/>
            <person name="Bruttini M."/>
            <person name="Carapelli A."/>
            <person name="Frati F."/>
            <person name="Nardi F."/>
        </authorList>
    </citation>
    <scope>NUCLEOTIDE SEQUENCE [LARGE SCALE GENOMIC DNA]</scope>
    <source>
        <strain evidence="3">DMR45628</strain>
    </source>
</reference>
<accession>A0AAW1N9P8</accession>
<evidence type="ECO:0000313" key="4">
    <source>
        <dbReference type="Proteomes" id="UP001458880"/>
    </source>
</evidence>
<keyword evidence="4" id="KW-1185">Reference proteome</keyword>
<proteinExistence type="predicted"/>
<dbReference type="EMBL" id="JASPKY010000006">
    <property type="protein sequence ID" value="KAK9754711.1"/>
    <property type="molecule type" value="Genomic_DNA"/>
</dbReference>
<organism evidence="3 4">
    <name type="scientific">Popillia japonica</name>
    <name type="common">Japanese beetle</name>
    <dbReference type="NCBI Taxonomy" id="7064"/>
    <lineage>
        <taxon>Eukaryota</taxon>
        <taxon>Metazoa</taxon>
        <taxon>Ecdysozoa</taxon>
        <taxon>Arthropoda</taxon>
        <taxon>Hexapoda</taxon>
        <taxon>Insecta</taxon>
        <taxon>Pterygota</taxon>
        <taxon>Neoptera</taxon>
        <taxon>Endopterygota</taxon>
        <taxon>Coleoptera</taxon>
        <taxon>Polyphaga</taxon>
        <taxon>Scarabaeiformia</taxon>
        <taxon>Scarabaeidae</taxon>
        <taxon>Rutelinae</taxon>
        <taxon>Popillia</taxon>
    </lineage>
</organism>
<comment type="caution">
    <text evidence="3">The sequence shown here is derived from an EMBL/GenBank/DDBJ whole genome shotgun (WGS) entry which is preliminary data.</text>
</comment>
<sequence>MNYVIRKDIRLNIVEPFENTGLFSFGMVFYKLLPNTDNGSRAKRKTDIRNKSEISLVDDLRNKLSDAECEIETLKECKRALEDDIRRIEEKLEGKQIVIENLQKTIEKFSTYFNKSRTVSIVGTQTDVPSTSNNTTQTNKLHGQHTQKTAQISPDQLISNLNRVVESVHQPVLQPSSPNQGNGQLSKILLLGDSQFRNMATVAREIFGGGYIIEFVFKPNPQYGNSS</sequence>
<evidence type="ECO:0000313" key="3">
    <source>
        <dbReference type="EMBL" id="KAK9754711.1"/>
    </source>
</evidence>
<feature type="region of interest" description="Disordered" evidence="2">
    <location>
        <begin position="125"/>
        <end position="150"/>
    </location>
</feature>
<feature type="coiled-coil region" evidence="1">
    <location>
        <begin position="50"/>
        <end position="105"/>
    </location>
</feature>
<dbReference type="Proteomes" id="UP001458880">
    <property type="component" value="Unassembled WGS sequence"/>
</dbReference>
<name>A0AAW1N9P8_POPJA</name>